<protein>
    <submittedName>
        <fullName evidence="6">Uncharacterized protein</fullName>
    </submittedName>
</protein>
<dbReference type="AlphaFoldDB" id="A0A0J7YMX9"/>
<dbReference type="EMBL" id="KQ118489">
    <property type="protein sequence ID" value="KMS64926.1"/>
    <property type="molecule type" value="Genomic_DNA"/>
</dbReference>
<evidence type="ECO:0000313" key="6">
    <source>
        <dbReference type="EMBL" id="KMS64926.1"/>
    </source>
</evidence>
<keyword evidence="7" id="KW-1185">Reference proteome</keyword>
<dbReference type="Proteomes" id="UP000035740">
    <property type="component" value="Unassembled WGS sequence"/>
</dbReference>
<evidence type="ECO:0000256" key="1">
    <source>
        <dbReference type="ARBA" id="ARBA00004141"/>
    </source>
</evidence>
<dbReference type="Gramene" id="KMS64926">
    <property type="protein sequence ID" value="KMS64926"/>
    <property type="gene ID" value="BVRB_041220"/>
</dbReference>
<dbReference type="InterPro" id="IPR039309">
    <property type="entry name" value="BT1"/>
</dbReference>
<organism evidence="6 7">
    <name type="scientific">Beta vulgaris subsp. vulgaris</name>
    <name type="common">Beet</name>
    <dbReference type="NCBI Taxonomy" id="3555"/>
    <lineage>
        <taxon>Eukaryota</taxon>
        <taxon>Viridiplantae</taxon>
        <taxon>Streptophyta</taxon>
        <taxon>Embryophyta</taxon>
        <taxon>Tracheophyta</taxon>
        <taxon>Spermatophyta</taxon>
        <taxon>Magnoliopsida</taxon>
        <taxon>eudicotyledons</taxon>
        <taxon>Gunneridae</taxon>
        <taxon>Pentapetalae</taxon>
        <taxon>Caryophyllales</taxon>
        <taxon>Chenopodiaceae</taxon>
        <taxon>Betoideae</taxon>
        <taxon>Beta</taxon>
    </lineage>
</organism>
<evidence type="ECO:0000256" key="2">
    <source>
        <dbReference type="ARBA" id="ARBA00022448"/>
    </source>
</evidence>
<evidence type="ECO:0000256" key="3">
    <source>
        <dbReference type="ARBA" id="ARBA00022692"/>
    </source>
</evidence>
<keyword evidence="5" id="KW-0472">Membrane</keyword>
<name>A0A0J7YMX9_BETVV</name>
<accession>A0A0J7YMX9</accession>
<keyword evidence="4" id="KW-1133">Transmembrane helix</keyword>
<dbReference type="GO" id="GO:0016020">
    <property type="term" value="C:membrane"/>
    <property type="evidence" value="ECO:0007669"/>
    <property type="project" value="UniProtKB-SubCell"/>
</dbReference>
<reference evidence="6 7" key="1">
    <citation type="journal article" date="2014" name="Nature">
        <title>The genome of the recently domesticated crop plant sugar beet (Beta vulgaris).</title>
        <authorList>
            <person name="Dohm J.C."/>
            <person name="Minoche A.E."/>
            <person name="Holtgrawe D."/>
            <person name="Capella-Gutierrez S."/>
            <person name="Zakrzewski F."/>
            <person name="Tafer H."/>
            <person name="Rupp O."/>
            <person name="Sorensen T.R."/>
            <person name="Stracke R."/>
            <person name="Reinhardt R."/>
            <person name="Goesmann A."/>
            <person name="Kraft T."/>
            <person name="Schulz B."/>
            <person name="Stadler P.F."/>
            <person name="Schmidt T."/>
            <person name="Gabaldon T."/>
            <person name="Lehrach H."/>
            <person name="Weisshaar B."/>
            <person name="Himmelbauer H."/>
        </authorList>
    </citation>
    <scope>NUCLEOTIDE SEQUENCE [LARGE SCALE GENOMIC DNA]</scope>
    <source>
        <tissue evidence="6">Taproot</tissue>
    </source>
</reference>
<feature type="non-terminal residue" evidence="6">
    <location>
        <position position="44"/>
    </location>
</feature>
<gene>
    <name evidence="6" type="ORF">BVRB_041220</name>
</gene>
<evidence type="ECO:0000256" key="5">
    <source>
        <dbReference type="ARBA" id="ARBA00023136"/>
    </source>
</evidence>
<evidence type="ECO:0000313" key="7">
    <source>
        <dbReference type="Proteomes" id="UP000035740"/>
    </source>
</evidence>
<keyword evidence="3" id="KW-0812">Transmembrane</keyword>
<proteinExistence type="predicted"/>
<sequence length="44" mass="4619">MAPKGAEGTIYNSVISVSNLGSVISEFSGGILTKMLGVREDNFE</sequence>
<comment type="subcellular location">
    <subcellularLocation>
        <location evidence="1">Membrane</location>
        <topology evidence="1">Multi-pass membrane protein</topology>
    </subcellularLocation>
</comment>
<evidence type="ECO:0000256" key="4">
    <source>
        <dbReference type="ARBA" id="ARBA00022989"/>
    </source>
</evidence>
<keyword evidence="2" id="KW-0813">Transport</keyword>
<dbReference type="Pfam" id="PF03092">
    <property type="entry name" value="BT1"/>
    <property type="match status" value="1"/>
</dbReference>